<dbReference type="Gene3D" id="3.40.50.2000">
    <property type="entry name" value="Glycogen Phosphorylase B"/>
    <property type="match status" value="2"/>
</dbReference>
<name>A0A4P7PVE1_9FLAO</name>
<evidence type="ECO:0000313" key="3">
    <source>
        <dbReference type="EMBL" id="QBZ97873.1"/>
    </source>
</evidence>
<feature type="domain" description="Glycosyltransferase subfamily 4-like N-terminal" evidence="2">
    <location>
        <begin position="13"/>
        <end position="145"/>
    </location>
</feature>
<keyword evidence="3" id="KW-0808">Transferase</keyword>
<dbReference type="GO" id="GO:0016757">
    <property type="term" value="F:glycosyltransferase activity"/>
    <property type="evidence" value="ECO:0007669"/>
    <property type="project" value="UniProtKB-KW"/>
</dbReference>
<proteinExistence type="predicted"/>
<dbReference type="Proteomes" id="UP000296862">
    <property type="component" value="Chromosome"/>
</dbReference>
<protein>
    <submittedName>
        <fullName evidence="3">N-acetyl-alpha-D-glucosaminyl L-malate synthase</fullName>
        <ecNumber evidence="3">2.4.1.-</ecNumber>
    </submittedName>
</protein>
<accession>A0A4P7PVE1</accession>
<sequence>MKILQIIQKPQFRGAEIFACQLSEQLQQLGHTVDVIFLSGSRREVLPFNNLNFLHLEADLTKRFWDFKAYKKLATIIKNGHYDIVQANASDTLKYAALSKFFYRWNQPLVFRNANKISDFLTSLPKKWINSFFINTTQLIASVSDLCKLDFQNQFPKYTKSVLSLPIGVSVESKPYSSWEEAKLSFTADQDIWIHVGSFVPEKNHMGLIEIFNEFSKKFNNQHLILIGSGKLYPSVLKYVEDNQITNIHFLGKRNDVTKILPLCEGLLLPSHIEGLPGVILEAMMSKIAVVAYNVGGVSEVVNEKTGYLINKNNKHSFVDAMINIKEKKTLEKIQNGFQLVKEEFSNEIIAKKFEVAYYNLLNGKN</sequence>
<feature type="domain" description="Glycosyl transferase family 1" evidence="1">
    <location>
        <begin position="183"/>
        <end position="330"/>
    </location>
</feature>
<organism evidence="3 4">
    <name type="scientific">Flavobacterium sangjuense</name>
    <dbReference type="NCBI Taxonomy" id="2518177"/>
    <lineage>
        <taxon>Bacteria</taxon>
        <taxon>Pseudomonadati</taxon>
        <taxon>Bacteroidota</taxon>
        <taxon>Flavobacteriia</taxon>
        <taxon>Flavobacteriales</taxon>
        <taxon>Flavobacteriaceae</taxon>
        <taxon>Flavobacterium</taxon>
    </lineage>
</organism>
<dbReference type="InterPro" id="IPR028098">
    <property type="entry name" value="Glyco_trans_4-like_N"/>
</dbReference>
<dbReference type="Pfam" id="PF13439">
    <property type="entry name" value="Glyco_transf_4"/>
    <property type="match status" value="1"/>
</dbReference>
<dbReference type="Pfam" id="PF00534">
    <property type="entry name" value="Glycos_transf_1"/>
    <property type="match status" value="1"/>
</dbReference>
<keyword evidence="4" id="KW-1185">Reference proteome</keyword>
<dbReference type="PANTHER" id="PTHR12526:SF630">
    <property type="entry name" value="GLYCOSYLTRANSFERASE"/>
    <property type="match status" value="1"/>
</dbReference>
<dbReference type="AlphaFoldDB" id="A0A4P7PVE1"/>
<dbReference type="RefSeq" id="WP_136151807.1">
    <property type="nucleotide sequence ID" value="NZ_CP038810.1"/>
</dbReference>
<reference evidence="3 4" key="1">
    <citation type="submission" date="2019-04" db="EMBL/GenBank/DDBJ databases">
        <title>Flavobacterium sp. GS03.</title>
        <authorList>
            <person name="Kim H."/>
        </authorList>
    </citation>
    <scope>NUCLEOTIDE SEQUENCE [LARGE SCALE GENOMIC DNA]</scope>
    <source>
        <strain evidence="3 4">GS03</strain>
    </source>
</reference>
<dbReference type="OrthoDB" id="1522162at2"/>
<dbReference type="EC" id="2.4.1.-" evidence="3"/>
<dbReference type="PANTHER" id="PTHR12526">
    <property type="entry name" value="GLYCOSYLTRANSFERASE"/>
    <property type="match status" value="1"/>
</dbReference>
<dbReference type="SUPFAM" id="SSF53756">
    <property type="entry name" value="UDP-Glycosyltransferase/glycogen phosphorylase"/>
    <property type="match status" value="1"/>
</dbReference>
<dbReference type="EMBL" id="CP038810">
    <property type="protein sequence ID" value="QBZ97873.1"/>
    <property type="molecule type" value="Genomic_DNA"/>
</dbReference>
<evidence type="ECO:0000259" key="1">
    <source>
        <dbReference type="Pfam" id="PF00534"/>
    </source>
</evidence>
<keyword evidence="3" id="KW-0328">Glycosyltransferase</keyword>
<evidence type="ECO:0000313" key="4">
    <source>
        <dbReference type="Proteomes" id="UP000296862"/>
    </source>
</evidence>
<gene>
    <name evidence="3" type="primary">bshA_1</name>
    <name evidence="3" type="ORF">GS03_01371</name>
</gene>
<dbReference type="KEGG" id="fsn:GS03_01371"/>
<dbReference type="InterPro" id="IPR001296">
    <property type="entry name" value="Glyco_trans_1"/>
</dbReference>
<evidence type="ECO:0000259" key="2">
    <source>
        <dbReference type="Pfam" id="PF13439"/>
    </source>
</evidence>
<dbReference type="CDD" id="cd03801">
    <property type="entry name" value="GT4_PimA-like"/>
    <property type="match status" value="1"/>
</dbReference>